<dbReference type="AlphaFoldDB" id="A0A0C9YY52"/>
<evidence type="ECO:0000313" key="2">
    <source>
        <dbReference type="EMBL" id="KIK12853.1"/>
    </source>
</evidence>
<evidence type="ECO:0000313" key="3">
    <source>
        <dbReference type="Proteomes" id="UP000054018"/>
    </source>
</evidence>
<protein>
    <submittedName>
        <fullName evidence="2">Uncharacterized protein</fullName>
    </submittedName>
</protein>
<proteinExistence type="predicted"/>
<evidence type="ECO:0000256" key="1">
    <source>
        <dbReference type="SAM" id="MobiDB-lite"/>
    </source>
</evidence>
<dbReference type="HOGENOM" id="CLU_1627744_0_0_1"/>
<keyword evidence="3" id="KW-1185">Reference proteome</keyword>
<dbReference type="Proteomes" id="UP000054018">
    <property type="component" value="Unassembled WGS sequence"/>
</dbReference>
<feature type="region of interest" description="Disordered" evidence="1">
    <location>
        <begin position="119"/>
        <end position="143"/>
    </location>
</feature>
<feature type="compositionally biased region" description="Polar residues" evidence="1">
    <location>
        <begin position="119"/>
        <end position="131"/>
    </location>
</feature>
<gene>
    <name evidence="2" type="ORF">PISMIDRAFT_689129</name>
</gene>
<reference evidence="3" key="2">
    <citation type="submission" date="2015-01" db="EMBL/GenBank/DDBJ databases">
        <title>Evolutionary Origins and Diversification of the Mycorrhizal Mutualists.</title>
        <authorList>
            <consortium name="DOE Joint Genome Institute"/>
            <consortium name="Mycorrhizal Genomics Consortium"/>
            <person name="Kohler A."/>
            <person name="Kuo A."/>
            <person name="Nagy L.G."/>
            <person name="Floudas D."/>
            <person name="Copeland A."/>
            <person name="Barry K.W."/>
            <person name="Cichocki N."/>
            <person name="Veneault-Fourrey C."/>
            <person name="LaButti K."/>
            <person name="Lindquist E.A."/>
            <person name="Lipzen A."/>
            <person name="Lundell T."/>
            <person name="Morin E."/>
            <person name="Murat C."/>
            <person name="Riley R."/>
            <person name="Ohm R."/>
            <person name="Sun H."/>
            <person name="Tunlid A."/>
            <person name="Henrissat B."/>
            <person name="Grigoriev I.V."/>
            <person name="Hibbett D.S."/>
            <person name="Martin F."/>
        </authorList>
    </citation>
    <scope>NUCLEOTIDE SEQUENCE [LARGE SCALE GENOMIC DNA]</scope>
    <source>
        <strain evidence="3">441</strain>
    </source>
</reference>
<name>A0A0C9YY52_9AGAM</name>
<organism evidence="2 3">
    <name type="scientific">Pisolithus microcarpus 441</name>
    <dbReference type="NCBI Taxonomy" id="765257"/>
    <lineage>
        <taxon>Eukaryota</taxon>
        <taxon>Fungi</taxon>
        <taxon>Dikarya</taxon>
        <taxon>Basidiomycota</taxon>
        <taxon>Agaricomycotina</taxon>
        <taxon>Agaricomycetes</taxon>
        <taxon>Agaricomycetidae</taxon>
        <taxon>Boletales</taxon>
        <taxon>Sclerodermatineae</taxon>
        <taxon>Pisolithaceae</taxon>
        <taxon>Pisolithus</taxon>
    </lineage>
</organism>
<accession>A0A0C9YY52</accession>
<sequence length="167" mass="17946">MTPPLFLSRAPPIRSTIRHSQSFNHQGDCHLEPRHRTTVPGFGSATVDATEPQCLKSSTGDRYSVSVPEALQLPSCPIIPAPLPTCNSGPADYLSGEPATAQVAQSSGYVAGQNRASSTVSPTCINDSPSVDHTVATESRRVTPPTISRTMTPLFPHHTQIFYHLML</sequence>
<dbReference type="EMBL" id="KN834041">
    <property type="protein sequence ID" value="KIK12853.1"/>
    <property type="molecule type" value="Genomic_DNA"/>
</dbReference>
<reference evidence="2 3" key="1">
    <citation type="submission" date="2014-04" db="EMBL/GenBank/DDBJ databases">
        <authorList>
            <consortium name="DOE Joint Genome Institute"/>
            <person name="Kuo A."/>
            <person name="Kohler A."/>
            <person name="Costa M.D."/>
            <person name="Nagy L.G."/>
            <person name="Floudas D."/>
            <person name="Copeland A."/>
            <person name="Barry K.W."/>
            <person name="Cichocki N."/>
            <person name="Veneault-Fourrey C."/>
            <person name="LaButti K."/>
            <person name="Lindquist E.A."/>
            <person name="Lipzen A."/>
            <person name="Lundell T."/>
            <person name="Morin E."/>
            <person name="Murat C."/>
            <person name="Sun H."/>
            <person name="Tunlid A."/>
            <person name="Henrissat B."/>
            <person name="Grigoriev I.V."/>
            <person name="Hibbett D.S."/>
            <person name="Martin F."/>
            <person name="Nordberg H.P."/>
            <person name="Cantor M.N."/>
            <person name="Hua S.X."/>
        </authorList>
    </citation>
    <scope>NUCLEOTIDE SEQUENCE [LARGE SCALE GENOMIC DNA]</scope>
    <source>
        <strain evidence="2 3">441</strain>
    </source>
</reference>